<feature type="chain" id="PRO_5045251839" evidence="3">
    <location>
        <begin position="19"/>
        <end position="249"/>
    </location>
</feature>
<evidence type="ECO:0000313" key="5">
    <source>
        <dbReference type="EMBL" id="MDP4535518.1"/>
    </source>
</evidence>
<proteinExistence type="inferred from homology"/>
<dbReference type="Pfam" id="PF00497">
    <property type="entry name" value="SBP_bac_3"/>
    <property type="match status" value="1"/>
</dbReference>
<dbReference type="Proteomes" id="UP001231616">
    <property type="component" value="Unassembled WGS sequence"/>
</dbReference>
<comment type="similarity">
    <text evidence="1">Belongs to the bacterial solute-binding protein 3 family.</text>
</comment>
<dbReference type="SMART" id="SM00062">
    <property type="entry name" value="PBPb"/>
    <property type="match status" value="1"/>
</dbReference>
<sequence length="249" mass="28712">MRAILALSLWLVSTYSVAENTLTVLVGMDKPPYIQLQDGTGFELELLRKVALHMGYEAVFLHVPNARIRYLLEQGHGDVATLQNASDFSIDLFYSLPYIRYQNAVITLRHREFQIQHSQDLARLSVIGFQNASHVLGPDFAEMAEASRRYQETTNQKTQVDMLLANRVDAAVMDINIFHYFRRVADDNQPIQLHSLFPVSDYRAAFRERRLQQEFDQALVKVQRNEHYRQLQLEFFGSVNQLSPLPATP</sequence>
<evidence type="ECO:0000256" key="3">
    <source>
        <dbReference type="SAM" id="SignalP"/>
    </source>
</evidence>
<accession>A0ABT9GWS7</accession>
<feature type="domain" description="Solute-binding protein family 3/N-terminal" evidence="4">
    <location>
        <begin position="21"/>
        <end position="239"/>
    </location>
</feature>
<evidence type="ECO:0000256" key="1">
    <source>
        <dbReference type="ARBA" id="ARBA00010333"/>
    </source>
</evidence>
<evidence type="ECO:0000313" key="6">
    <source>
        <dbReference type="Proteomes" id="UP001231616"/>
    </source>
</evidence>
<dbReference type="PANTHER" id="PTHR35936">
    <property type="entry name" value="MEMBRANE-BOUND LYTIC MUREIN TRANSGLYCOSYLASE F"/>
    <property type="match status" value="1"/>
</dbReference>
<feature type="signal peptide" evidence="3">
    <location>
        <begin position="1"/>
        <end position="18"/>
    </location>
</feature>
<reference evidence="5 6" key="1">
    <citation type="submission" date="2023-08" db="EMBL/GenBank/DDBJ databases">
        <authorList>
            <person name="Joshi A."/>
            <person name="Thite S."/>
        </authorList>
    </citation>
    <scope>NUCLEOTIDE SEQUENCE [LARGE SCALE GENOMIC DNA]</scope>
    <source>
        <strain evidence="5 6">AC40</strain>
    </source>
</reference>
<dbReference type="PANTHER" id="PTHR35936:SF25">
    <property type="entry name" value="ABC TRANSPORTER SUBSTRATE-BINDING PROTEIN"/>
    <property type="match status" value="1"/>
</dbReference>
<protein>
    <submittedName>
        <fullName evidence="5">Transporter substrate-binding domain-containing protein</fullName>
    </submittedName>
</protein>
<keyword evidence="6" id="KW-1185">Reference proteome</keyword>
<comment type="caution">
    <text evidence="5">The sequence shown here is derived from an EMBL/GenBank/DDBJ whole genome shotgun (WGS) entry which is preliminary data.</text>
</comment>
<name>A0ABT9GWS7_9GAMM</name>
<dbReference type="RefSeq" id="WP_305892783.1">
    <property type="nucleotide sequence ID" value="NZ_JAUZVZ010000005.1"/>
</dbReference>
<gene>
    <name evidence="5" type="ORF">Q3O60_04845</name>
</gene>
<dbReference type="SUPFAM" id="SSF53850">
    <property type="entry name" value="Periplasmic binding protein-like II"/>
    <property type="match status" value="1"/>
</dbReference>
<organism evidence="5 6">
    <name type="scientific">Alkalimonas collagenimarina</name>
    <dbReference type="NCBI Taxonomy" id="400390"/>
    <lineage>
        <taxon>Bacteria</taxon>
        <taxon>Pseudomonadati</taxon>
        <taxon>Pseudomonadota</taxon>
        <taxon>Gammaproteobacteria</taxon>
        <taxon>Alkalimonas</taxon>
    </lineage>
</organism>
<dbReference type="EMBL" id="JAUZVZ010000005">
    <property type="protein sequence ID" value="MDP4535518.1"/>
    <property type="molecule type" value="Genomic_DNA"/>
</dbReference>
<keyword evidence="2 3" id="KW-0732">Signal</keyword>
<evidence type="ECO:0000256" key="2">
    <source>
        <dbReference type="ARBA" id="ARBA00022729"/>
    </source>
</evidence>
<dbReference type="InterPro" id="IPR001638">
    <property type="entry name" value="Solute-binding_3/MltF_N"/>
</dbReference>
<evidence type="ECO:0000259" key="4">
    <source>
        <dbReference type="SMART" id="SM00062"/>
    </source>
</evidence>
<dbReference type="Gene3D" id="3.40.190.10">
    <property type="entry name" value="Periplasmic binding protein-like II"/>
    <property type="match status" value="2"/>
</dbReference>